<reference evidence="2" key="1">
    <citation type="submission" date="2020-11" db="EMBL/GenBank/DDBJ databases">
        <authorList>
            <person name="Tran Van P."/>
        </authorList>
    </citation>
    <scope>NUCLEOTIDE SEQUENCE</scope>
</reference>
<evidence type="ECO:0000256" key="1">
    <source>
        <dbReference type="SAM" id="MobiDB-lite"/>
    </source>
</evidence>
<dbReference type="EMBL" id="CAJPIZ010003945">
    <property type="protein sequence ID" value="CAG2107002.1"/>
    <property type="molecule type" value="Genomic_DNA"/>
</dbReference>
<sequence>MSGKPLDGTNRGVSCEEEIEERLRRLKEDTTAADDDSQRPITDQKAIEERLARLKGMDPRLYSMPPITVFQPTRHKTDTQKADDLLKQFVDELKIDDSFTTRRPPFVDTRRLSTDEDIERRLARLKGENSDSAAAAGPKLLSAVMDIDTDLDDDEIEKRLFDRLLAESKLPAIPTLPLDPQVLEVDEENVDMGSDCLPWCQICNEDAVIKCIDCMGDLYCKQCFLEFHDDSDLKKHRTEPFRAPAGQYAL</sequence>
<dbReference type="GO" id="GO:0009838">
    <property type="term" value="P:abscission"/>
    <property type="evidence" value="ECO:0007669"/>
    <property type="project" value="TreeGrafter"/>
</dbReference>
<feature type="region of interest" description="Disordered" evidence="1">
    <location>
        <begin position="25"/>
        <end position="45"/>
    </location>
</feature>
<protein>
    <submittedName>
        <fullName evidence="2">Uncharacterized protein</fullName>
    </submittedName>
</protein>
<dbReference type="GO" id="GO:0030496">
    <property type="term" value="C:midbody"/>
    <property type="evidence" value="ECO:0007669"/>
    <property type="project" value="TreeGrafter"/>
</dbReference>
<name>A0A7R9KNU9_9ACAR</name>
<dbReference type="AlphaFoldDB" id="A0A7R9KNU9"/>
<gene>
    <name evidence="2" type="ORF">OSB1V03_LOCUS7005</name>
</gene>
<dbReference type="OrthoDB" id="5407799at2759"/>
<dbReference type="GO" id="GO:0032266">
    <property type="term" value="F:phosphatidylinositol-3-phosphate binding"/>
    <property type="evidence" value="ECO:0007669"/>
    <property type="project" value="TreeGrafter"/>
</dbReference>
<evidence type="ECO:0000313" key="3">
    <source>
        <dbReference type="Proteomes" id="UP000759131"/>
    </source>
</evidence>
<dbReference type="GO" id="GO:0032154">
    <property type="term" value="C:cleavage furrow"/>
    <property type="evidence" value="ECO:0007669"/>
    <property type="project" value="TreeGrafter"/>
</dbReference>
<dbReference type="GO" id="GO:0044878">
    <property type="term" value="P:mitotic cytokinesis checkpoint signaling"/>
    <property type="evidence" value="ECO:0007669"/>
    <property type="project" value="TreeGrafter"/>
</dbReference>
<evidence type="ECO:0000313" key="2">
    <source>
        <dbReference type="EMBL" id="CAD7626572.1"/>
    </source>
</evidence>
<dbReference type="PANTHER" id="PTHR46603:SF1">
    <property type="entry name" value="ABSCISSION_NOCUT CHECKPOINT REGULATOR"/>
    <property type="match status" value="1"/>
</dbReference>
<dbReference type="PANTHER" id="PTHR46603">
    <property type="entry name" value="ABSCISSION/NOCUT CHECKPOINT REGULATOR"/>
    <property type="match status" value="1"/>
</dbReference>
<organism evidence="2">
    <name type="scientific">Medioppia subpectinata</name>
    <dbReference type="NCBI Taxonomy" id="1979941"/>
    <lineage>
        <taxon>Eukaryota</taxon>
        <taxon>Metazoa</taxon>
        <taxon>Ecdysozoa</taxon>
        <taxon>Arthropoda</taxon>
        <taxon>Chelicerata</taxon>
        <taxon>Arachnida</taxon>
        <taxon>Acari</taxon>
        <taxon>Acariformes</taxon>
        <taxon>Sarcoptiformes</taxon>
        <taxon>Oribatida</taxon>
        <taxon>Brachypylina</taxon>
        <taxon>Oppioidea</taxon>
        <taxon>Oppiidae</taxon>
        <taxon>Medioppia</taxon>
    </lineage>
</organism>
<keyword evidence="3" id="KW-1185">Reference proteome</keyword>
<dbReference type="SUPFAM" id="SSF57845">
    <property type="entry name" value="B-box zinc-binding domain"/>
    <property type="match status" value="1"/>
</dbReference>
<dbReference type="GO" id="GO:0005813">
    <property type="term" value="C:centrosome"/>
    <property type="evidence" value="ECO:0007669"/>
    <property type="project" value="TreeGrafter"/>
</dbReference>
<dbReference type="Pfam" id="PF22586">
    <property type="entry name" value="ANCHR-like_BBOX"/>
    <property type="match status" value="1"/>
</dbReference>
<proteinExistence type="predicted"/>
<dbReference type="EMBL" id="OC858520">
    <property type="protein sequence ID" value="CAD7626572.1"/>
    <property type="molecule type" value="Genomic_DNA"/>
</dbReference>
<accession>A0A7R9KNU9</accession>
<dbReference type="Proteomes" id="UP000759131">
    <property type="component" value="Unassembled WGS sequence"/>
</dbReference>
<dbReference type="CDD" id="cd19817">
    <property type="entry name" value="Bbox1_ANCHR-like"/>
    <property type="match status" value="1"/>
</dbReference>
<dbReference type="InterPro" id="IPR044553">
    <property type="entry name" value="Bbox1_ANCHR"/>
</dbReference>